<reference evidence="2 3" key="1">
    <citation type="submission" date="2020-10" db="EMBL/GenBank/DDBJ databases">
        <title>Connecting structure to function with the recovery of over 1000 high-quality activated sludge metagenome-assembled genomes encoding full-length rRNA genes using long-read sequencing.</title>
        <authorList>
            <person name="Singleton C.M."/>
            <person name="Petriglieri F."/>
            <person name="Kristensen J.M."/>
            <person name="Kirkegaard R.H."/>
            <person name="Michaelsen T.Y."/>
            <person name="Andersen M.H."/>
            <person name="Karst S.M."/>
            <person name="Dueholm M.S."/>
            <person name="Nielsen P.H."/>
            <person name="Albertsen M."/>
        </authorList>
    </citation>
    <scope>NUCLEOTIDE SEQUENCE [LARGE SCALE GENOMIC DNA]</scope>
    <source>
        <strain evidence="2">EsbW_18-Q3-R4-48_BATAC.463</strain>
    </source>
</reference>
<comment type="caution">
    <text evidence="2">The sequence shown here is derived from an EMBL/GenBank/DDBJ whole genome shotgun (WGS) entry which is preliminary data.</text>
</comment>
<protein>
    <recommendedName>
        <fullName evidence="1">Dual OB-containing domain-containing protein</fullName>
    </recommendedName>
</protein>
<sequence length="237" mass="26591">MTEAQPNFIERIVCLANSRKPLGRCIAGKRIDSNSKVGAWIRPISAQQSHAISEDDRRYQDGHTAQFLDVIEIPCIEPRPTLHQTENVLIDDRFYWELKGRPTWKQLQAMVDAPGPLWANGFSAYYNQNNRVPEGLLEPQGGSLKLIPLDRIVLHAGPKAPDFGNMKLIVRASFDYAGQHYKLDLTDPELEKECLNKGNGDYELKSVLACISLAELHTDGYAYKVVASIITEQRASS</sequence>
<accession>A0A935KDT5</accession>
<proteinExistence type="predicted"/>
<dbReference type="InterPro" id="IPR054335">
    <property type="entry name" value="DuOB_dom"/>
</dbReference>
<dbReference type="EMBL" id="JADJMS010000046">
    <property type="protein sequence ID" value="MBK7416846.1"/>
    <property type="molecule type" value="Genomic_DNA"/>
</dbReference>
<organism evidence="2 3">
    <name type="scientific">Candidatus Dechloromonas phosphorivorans</name>
    <dbReference type="NCBI Taxonomy" id="2899244"/>
    <lineage>
        <taxon>Bacteria</taxon>
        <taxon>Pseudomonadati</taxon>
        <taxon>Pseudomonadota</taxon>
        <taxon>Betaproteobacteria</taxon>
        <taxon>Rhodocyclales</taxon>
        <taxon>Azonexaceae</taxon>
        <taxon>Dechloromonas</taxon>
    </lineage>
</organism>
<feature type="domain" description="Dual OB-containing" evidence="1">
    <location>
        <begin position="11"/>
        <end position="229"/>
    </location>
</feature>
<evidence type="ECO:0000313" key="3">
    <source>
        <dbReference type="Proteomes" id="UP000739411"/>
    </source>
</evidence>
<evidence type="ECO:0000313" key="2">
    <source>
        <dbReference type="EMBL" id="MBK7416846.1"/>
    </source>
</evidence>
<gene>
    <name evidence="2" type="ORF">IPJ38_18825</name>
</gene>
<dbReference type="Proteomes" id="UP000739411">
    <property type="component" value="Unassembled WGS sequence"/>
</dbReference>
<dbReference type="AlphaFoldDB" id="A0A935KDT5"/>
<dbReference type="Pfam" id="PF22557">
    <property type="entry name" value="DuOB"/>
    <property type="match status" value="1"/>
</dbReference>
<evidence type="ECO:0000259" key="1">
    <source>
        <dbReference type="Pfam" id="PF22557"/>
    </source>
</evidence>
<name>A0A935KDT5_9RHOO</name>